<proteinExistence type="predicted"/>
<sequence length="291" mass="30796">MIELAGLDEFADLSACISDGPLPWIIVAEGTRLVVGGLGQRDRRGERTAALALIPLLHVRGDQAIALRNAAAKSVSSRRDAEGLAVDRGDPAGERCQVGQGVPFDAEGVGTDPDREHAREPFNHGDEPLRAMDDASAHASDADNGARQEHALDRLEAADVVVGRSALQDRHEAIPDTKVSSAGETLVVGRNRTGDPVENLFAVRRDAVLAAIVDRGHAPERVRGGKRHVVGYRPRQTAVAHHHRVTGAVEVEADEAVGVVEGSRAPPRPFAPAIGLAPARQAVGGDQHRCL</sequence>
<keyword evidence="3" id="KW-1185">Reference proteome</keyword>
<organism evidence="2 3">
    <name type="scientific">Piedraia hortae CBS 480.64</name>
    <dbReference type="NCBI Taxonomy" id="1314780"/>
    <lineage>
        <taxon>Eukaryota</taxon>
        <taxon>Fungi</taxon>
        <taxon>Dikarya</taxon>
        <taxon>Ascomycota</taxon>
        <taxon>Pezizomycotina</taxon>
        <taxon>Dothideomycetes</taxon>
        <taxon>Dothideomycetidae</taxon>
        <taxon>Capnodiales</taxon>
        <taxon>Piedraiaceae</taxon>
        <taxon>Piedraia</taxon>
    </lineage>
</organism>
<dbReference type="AlphaFoldDB" id="A0A6A7BP83"/>
<name>A0A6A7BP83_9PEZI</name>
<evidence type="ECO:0000313" key="2">
    <source>
        <dbReference type="EMBL" id="KAF2857186.1"/>
    </source>
</evidence>
<reference evidence="2" key="1">
    <citation type="journal article" date="2020" name="Stud. Mycol.">
        <title>101 Dothideomycetes genomes: a test case for predicting lifestyles and emergence of pathogens.</title>
        <authorList>
            <person name="Haridas S."/>
            <person name="Albert R."/>
            <person name="Binder M."/>
            <person name="Bloem J."/>
            <person name="Labutti K."/>
            <person name="Salamov A."/>
            <person name="Andreopoulos B."/>
            <person name="Baker S."/>
            <person name="Barry K."/>
            <person name="Bills G."/>
            <person name="Bluhm B."/>
            <person name="Cannon C."/>
            <person name="Castanera R."/>
            <person name="Culley D."/>
            <person name="Daum C."/>
            <person name="Ezra D."/>
            <person name="Gonzalez J."/>
            <person name="Henrissat B."/>
            <person name="Kuo A."/>
            <person name="Liang C."/>
            <person name="Lipzen A."/>
            <person name="Lutzoni F."/>
            <person name="Magnuson J."/>
            <person name="Mondo S."/>
            <person name="Nolan M."/>
            <person name="Ohm R."/>
            <person name="Pangilinan J."/>
            <person name="Park H.-J."/>
            <person name="Ramirez L."/>
            <person name="Alfaro M."/>
            <person name="Sun H."/>
            <person name="Tritt A."/>
            <person name="Yoshinaga Y."/>
            <person name="Zwiers L.-H."/>
            <person name="Turgeon B."/>
            <person name="Goodwin S."/>
            <person name="Spatafora J."/>
            <person name="Crous P."/>
            <person name="Grigoriev I."/>
        </authorList>
    </citation>
    <scope>NUCLEOTIDE SEQUENCE</scope>
    <source>
        <strain evidence="2">CBS 480.64</strain>
    </source>
</reference>
<dbReference type="EMBL" id="MU006060">
    <property type="protein sequence ID" value="KAF2857186.1"/>
    <property type="molecule type" value="Genomic_DNA"/>
</dbReference>
<protein>
    <submittedName>
        <fullName evidence="2">Uncharacterized protein</fullName>
    </submittedName>
</protein>
<evidence type="ECO:0000256" key="1">
    <source>
        <dbReference type="SAM" id="MobiDB-lite"/>
    </source>
</evidence>
<gene>
    <name evidence="2" type="ORF">K470DRAFT_273501</name>
</gene>
<accession>A0A6A7BP83</accession>
<feature type="compositionally biased region" description="Basic and acidic residues" evidence="1">
    <location>
        <begin position="78"/>
        <end position="93"/>
    </location>
</feature>
<evidence type="ECO:0000313" key="3">
    <source>
        <dbReference type="Proteomes" id="UP000799421"/>
    </source>
</evidence>
<feature type="region of interest" description="Disordered" evidence="1">
    <location>
        <begin position="78"/>
        <end position="147"/>
    </location>
</feature>
<dbReference type="Proteomes" id="UP000799421">
    <property type="component" value="Unassembled WGS sequence"/>
</dbReference>
<feature type="compositionally biased region" description="Basic and acidic residues" evidence="1">
    <location>
        <begin position="112"/>
        <end position="147"/>
    </location>
</feature>